<keyword evidence="10" id="KW-0812">Transmembrane</keyword>
<dbReference type="PANTHER" id="PTHR43289:SF6">
    <property type="entry name" value="SERINE_THREONINE-PROTEIN KINASE NEKL-3"/>
    <property type="match status" value="1"/>
</dbReference>
<dbReference type="InterPro" id="IPR017441">
    <property type="entry name" value="Protein_kinase_ATP_BS"/>
</dbReference>
<keyword evidence="3" id="KW-0808">Transferase</keyword>
<dbReference type="InterPro" id="IPR000719">
    <property type="entry name" value="Prot_kinase_dom"/>
</dbReference>
<dbReference type="SUPFAM" id="SSF56112">
    <property type="entry name" value="Protein kinase-like (PK-like)"/>
    <property type="match status" value="1"/>
</dbReference>
<keyword evidence="2" id="KW-0723">Serine/threonine-protein kinase</keyword>
<feature type="binding site" evidence="8">
    <location>
        <position position="38"/>
    </location>
    <ligand>
        <name>ATP</name>
        <dbReference type="ChEBI" id="CHEBI:30616"/>
    </ligand>
</feature>
<feature type="transmembrane region" description="Helical" evidence="10">
    <location>
        <begin position="494"/>
        <end position="518"/>
    </location>
</feature>
<dbReference type="PROSITE" id="PS00108">
    <property type="entry name" value="PROTEIN_KINASE_ST"/>
    <property type="match status" value="1"/>
</dbReference>
<feature type="compositionally biased region" description="Low complexity" evidence="9">
    <location>
        <begin position="346"/>
        <end position="374"/>
    </location>
</feature>
<dbReference type="SMART" id="SM00220">
    <property type="entry name" value="S_TKc"/>
    <property type="match status" value="1"/>
</dbReference>
<evidence type="ECO:0000256" key="9">
    <source>
        <dbReference type="SAM" id="MobiDB-lite"/>
    </source>
</evidence>
<evidence type="ECO:0000256" key="2">
    <source>
        <dbReference type="ARBA" id="ARBA00022527"/>
    </source>
</evidence>
<organism evidence="12 13">
    <name type="scientific">Nocardia jiangsuensis</name>
    <dbReference type="NCBI Taxonomy" id="1691563"/>
    <lineage>
        <taxon>Bacteria</taxon>
        <taxon>Bacillati</taxon>
        <taxon>Actinomycetota</taxon>
        <taxon>Actinomycetes</taxon>
        <taxon>Mycobacteriales</taxon>
        <taxon>Nocardiaceae</taxon>
        <taxon>Nocardia</taxon>
    </lineage>
</organism>
<feature type="domain" description="Protein kinase" evidence="11">
    <location>
        <begin position="9"/>
        <end position="277"/>
    </location>
</feature>
<dbReference type="PROSITE" id="PS00107">
    <property type="entry name" value="PROTEIN_KINASE_ATP"/>
    <property type="match status" value="1"/>
</dbReference>
<dbReference type="InterPro" id="IPR011009">
    <property type="entry name" value="Kinase-like_dom_sf"/>
</dbReference>
<keyword evidence="7 8" id="KW-0067">ATP-binding</keyword>
<dbReference type="Gene3D" id="1.10.510.10">
    <property type="entry name" value="Transferase(Phosphotransferase) domain 1"/>
    <property type="match status" value="1"/>
</dbReference>
<feature type="region of interest" description="Disordered" evidence="9">
    <location>
        <begin position="453"/>
        <end position="484"/>
    </location>
</feature>
<feature type="region of interest" description="Disordered" evidence="9">
    <location>
        <begin position="337"/>
        <end position="374"/>
    </location>
</feature>
<dbReference type="EC" id="2.7.11.1" evidence="1"/>
<dbReference type="Proteomes" id="UP001595696">
    <property type="component" value="Unassembled WGS sequence"/>
</dbReference>
<keyword evidence="5 8" id="KW-0547">Nucleotide-binding</keyword>
<protein>
    <recommendedName>
        <fullName evidence="1">non-specific serine/threonine protein kinase</fullName>
        <ecNumber evidence="1">2.7.11.1</ecNumber>
    </recommendedName>
</protein>
<dbReference type="Pfam" id="PF11611">
    <property type="entry name" value="DUF4352"/>
    <property type="match status" value="1"/>
</dbReference>
<keyword evidence="10" id="KW-0472">Membrane</keyword>
<keyword evidence="4" id="KW-0732">Signal</keyword>
<dbReference type="Gene3D" id="3.30.200.20">
    <property type="entry name" value="Phosphorylase Kinase, domain 1"/>
    <property type="match status" value="1"/>
</dbReference>
<sequence length="658" mass="67622">MAAARFGRYRLDRLLGSGGMGQVWLAHDTEAGRRVALKLLSAALTADETYRRRFEREAQVVAGLDSPHIVPIHSHGAVDGRLYIEMAYVDGTDLGARLASGGPLPAGVAVAVITQVARALDCAHAAGLVHRDVKPSNIVVRPDGFAVLIDFGIAHGVGHTQMTTAGMAIGTWAYMAPERFSGSADARADVYSLACVFYECLTGKRPFGDTDPARQMHGHLMTVPPSVAGVPGVPAGFDAVIARGLAKEPGDRYPSAGEFAADAVRLLPGSGGPMPTLSMPVPGPTPTLVATRYEPPRVGAAGAARSAAGPPAGAGQVGAAGVAAGVAAWIGAAVGRAGHGAESGTPGQPGSVAGPGPSSRGAANAAPRGAGRAVVGAPRPVPAIAPRPAASGYPVPGRAVAPGGNGGAGNLASERKWYLRRPAAGPAQPPANWARPIQDYARSFRPAGWNAVQPRRPAHGPSWPSRGGSAPAYPVRPARAPRRRRKRGGLLRRLVLATIVIVIAPFAVAAGCLALIAAGTPDDAEGTPPTVQESLGPARDGKFEFLVTKVESGVARIGLETASGAYTVVRMDVRNISDEPKWYTPFGQKLIDSTGQAHDQDTTATAWHNAQQGYGHSFELAPATSGSTIMVFDLPSGTAPAYLELHDFAFSDGVTVGL</sequence>
<dbReference type="GO" id="GO:0016301">
    <property type="term" value="F:kinase activity"/>
    <property type="evidence" value="ECO:0007669"/>
    <property type="project" value="UniProtKB-KW"/>
</dbReference>
<dbReference type="PROSITE" id="PS50011">
    <property type="entry name" value="PROTEIN_KINASE_DOM"/>
    <property type="match status" value="1"/>
</dbReference>
<evidence type="ECO:0000256" key="7">
    <source>
        <dbReference type="ARBA" id="ARBA00022840"/>
    </source>
</evidence>
<name>A0ABV8DX62_9NOCA</name>
<dbReference type="PANTHER" id="PTHR43289">
    <property type="entry name" value="MITOGEN-ACTIVATED PROTEIN KINASE KINASE KINASE 20-RELATED"/>
    <property type="match status" value="1"/>
</dbReference>
<evidence type="ECO:0000256" key="5">
    <source>
        <dbReference type="ARBA" id="ARBA00022741"/>
    </source>
</evidence>
<proteinExistence type="predicted"/>
<evidence type="ECO:0000256" key="1">
    <source>
        <dbReference type="ARBA" id="ARBA00012513"/>
    </source>
</evidence>
<reference evidence="13" key="1">
    <citation type="journal article" date="2019" name="Int. J. Syst. Evol. Microbiol.">
        <title>The Global Catalogue of Microorganisms (GCM) 10K type strain sequencing project: providing services to taxonomists for standard genome sequencing and annotation.</title>
        <authorList>
            <consortium name="The Broad Institute Genomics Platform"/>
            <consortium name="The Broad Institute Genome Sequencing Center for Infectious Disease"/>
            <person name="Wu L."/>
            <person name="Ma J."/>
        </authorList>
    </citation>
    <scope>NUCLEOTIDE SEQUENCE [LARGE SCALE GENOMIC DNA]</scope>
    <source>
        <strain evidence="13">CGMCC 4.7330</strain>
    </source>
</reference>
<evidence type="ECO:0000256" key="8">
    <source>
        <dbReference type="PROSITE-ProRule" id="PRU10141"/>
    </source>
</evidence>
<comment type="caution">
    <text evidence="12">The sequence shown here is derived from an EMBL/GenBank/DDBJ whole genome shotgun (WGS) entry which is preliminary data.</text>
</comment>
<dbReference type="InterPro" id="IPR029050">
    <property type="entry name" value="Immunoprotect_excell_Ig-like"/>
</dbReference>
<dbReference type="Pfam" id="PF00069">
    <property type="entry name" value="Pkinase"/>
    <property type="match status" value="1"/>
</dbReference>
<dbReference type="InterPro" id="IPR029051">
    <property type="entry name" value="DUF4352"/>
</dbReference>
<dbReference type="CDD" id="cd14014">
    <property type="entry name" value="STKc_PknB_like"/>
    <property type="match status" value="1"/>
</dbReference>
<dbReference type="RefSeq" id="WP_378614475.1">
    <property type="nucleotide sequence ID" value="NZ_JBHSAX010000017.1"/>
</dbReference>
<keyword evidence="13" id="KW-1185">Reference proteome</keyword>
<dbReference type="Gene3D" id="2.60.40.1240">
    <property type="match status" value="1"/>
</dbReference>
<evidence type="ECO:0000313" key="12">
    <source>
        <dbReference type="EMBL" id="MFC3964722.1"/>
    </source>
</evidence>
<evidence type="ECO:0000256" key="6">
    <source>
        <dbReference type="ARBA" id="ARBA00022777"/>
    </source>
</evidence>
<evidence type="ECO:0000313" key="13">
    <source>
        <dbReference type="Proteomes" id="UP001595696"/>
    </source>
</evidence>
<keyword evidence="6 12" id="KW-0418">Kinase</keyword>
<dbReference type="EMBL" id="JBHSAX010000017">
    <property type="protein sequence ID" value="MFC3964722.1"/>
    <property type="molecule type" value="Genomic_DNA"/>
</dbReference>
<evidence type="ECO:0000256" key="10">
    <source>
        <dbReference type="SAM" id="Phobius"/>
    </source>
</evidence>
<evidence type="ECO:0000256" key="3">
    <source>
        <dbReference type="ARBA" id="ARBA00022679"/>
    </source>
</evidence>
<gene>
    <name evidence="12" type="ORF">ACFO0B_22275</name>
</gene>
<evidence type="ECO:0000259" key="11">
    <source>
        <dbReference type="PROSITE" id="PS50011"/>
    </source>
</evidence>
<accession>A0ABV8DX62</accession>
<evidence type="ECO:0000256" key="4">
    <source>
        <dbReference type="ARBA" id="ARBA00022729"/>
    </source>
</evidence>
<dbReference type="InterPro" id="IPR008271">
    <property type="entry name" value="Ser/Thr_kinase_AS"/>
</dbReference>
<keyword evidence="10" id="KW-1133">Transmembrane helix</keyword>